<proteinExistence type="predicted"/>
<reference evidence="2 3" key="1">
    <citation type="journal article" date="2019" name="Mol. Biol. Evol.">
        <title>Blast fungal genomes show frequent chromosomal changes, gene gains and losses, and effector gene turnover.</title>
        <authorList>
            <person name="Gomez Luciano L.B."/>
            <person name="Jason Tsai I."/>
            <person name="Chuma I."/>
            <person name="Tosa Y."/>
            <person name="Chen Y.H."/>
            <person name="Li J.Y."/>
            <person name="Li M.Y."/>
            <person name="Jade Lu M.Y."/>
            <person name="Nakayashiki H."/>
            <person name="Li W.H."/>
        </authorList>
    </citation>
    <scope>NUCLEOTIDE SEQUENCE [LARGE SCALE GENOMIC DNA]</scope>
    <source>
        <strain evidence="2 3">NI907</strain>
    </source>
</reference>
<feature type="signal peptide" evidence="1">
    <location>
        <begin position="1"/>
        <end position="23"/>
    </location>
</feature>
<evidence type="ECO:0000256" key="1">
    <source>
        <dbReference type="SAM" id="SignalP"/>
    </source>
</evidence>
<evidence type="ECO:0000313" key="3">
    <source>
        <dbReference type="RefSeq" id="XP_030979828.1"/>
    </source>
</evidence>
<dbReference type="GeneID" id="41965793"/>
<gene>
    <name evidence="3" type="ORF">PgNI_10914</name>
</gene>
<dbReference type="Proteomes" id="UP000515153">
    <property type="component" value="Chromosome VII"/>
</dbReference>
<sequence length="209" mass="21241">MQFSTSFIASLTSAMVLLSGAQAEMSIDQIVGGLNMFRDMAKQLQPAAAALSPNPLSILTNANTANLQQCADGFAQAAQLGGGFVNGITGTAAVDGQYADQDRSNIAGAYGDCAQSHLLLLKTVANAQSGVGYGTSQGTSLINSMGGISAVITELTSNLVQIVGSGSDAANQLNANKNKLLNGAARVKACYSSDVVSIAKCSLLRAQGF</sequence>
<keyword evidence="2" id="KW-1185">Reference proteome</keyword>
<dbReference type="AlphaFoldDB" id="A0A6P8AY37"/>
<dbReference type="OrthoDB" id="5235934at2759"/>
<protein>
    <submittedName>
        <fullName evidence="3">Uncharacterized protein</fullName>
    </submittedName>
</protein>
<evidence type="ECO:0000313" key="2">
    <source>
        <dbReference type="Proteomes" id="UP000515153"/>
    </source>
</evidence>
<reference evidence="3" key="2">
    <citation type="submission" date="2019-10" db="EMBL/GenBank/DDBJ databases">
        <authorList>
            <consortium name="NCBI Genome Project"/>
        </authorList>
    </citation>
    <scope>NUCLEOTIDE SEQUENCE</scope>
    <source>
        <strain evidence="3">NI907</strain>
    </source>
</reference>
<name>A0A6P8AY37_PYRGI</name>
<accession>A0A6P8AY37</accession>
<feature type="chain" id="PRO_5028074120" evidence="1">
    <location>
        <begin position="24"/>
        <end position="209"/>
    </location>
</feature>
<keyword evidence="1" id="KW-0732">Signal</keyword>
<dbReference type="RefSeq" id="XP_030979828.1">
    <property type="nucleotide sequence ID" value="XM_031130888.1"/>
</dbReference>
<dbReference type="KEGG" id="pgri:PgNI_10914"/>
<reference evidence="3" key="3">
    <citation type="submission" date="2025-08" db="UniProtKB">
        <authorList>
            <consortium name="RefSeq"/>
        </authorList>
    </citation>
    <scope>IDENTIFICATION</scope>
    <source>
        <strain evidence="3">NI907</strain>
    </source>
</reference>
<organism evidence="2 3">
    <name type="scientific">Pyricularia grisea</name>
    <name type="common">Crabgrass-specific blast fungus</name>
    <name type="synonym">Magnaporthe grisea</name>
    <dbReference type="NCBI Taxonomy" id="148305"/>
    <lineage>
        <taxon>Eukaryota</taxon>
        <taxon>Fungi</taxon>
        <taxon>Dikarya</taxon>
        <taxon>Ascomycota</taxon>
        <taxon>Pezizomycotina</taxon>
        <taxon>Sordariomycetes</taxon>
        <taxon>Sordariomycetidae</taxon>
        <taxon>Magnaporthales</taxon>
        <taxon>Pyriculariaceae</taxon>
        <taxon>Pyricularia</taxon>
    </lineage>
</organism>